<gene>
    <name evidence="10" type="ORF">NEOLI_001213</name>
</gene>
<proteinExistence type="inferred from homology"/>
<dbReference type="EMBL" id="LXFE01000417">
    <property type="protein sequence ID" value="OLL25389.1"/>
    <property type="molecule type" value="Genomic_DNA"/>
</dbReference>
<dbReference type="Pfam" id="PF04118">
    <property type="entry name" value="Dopey_N"/>
    <property type="match status" value="1"/>
</dbReference>
<evidence type="ECO:0000259" key="9">
    <source>
        <dbReference type="Pfam" id="PF24598"/>
    </source>
</evidence>
<evidence type="ECO:0000313" key="11">
    <source>
        <dbReference type="Proteomes" id="UP000186594"/>
    </source>
</evidence>
<feature type="domain" description="DOP1 N-terminal" evidence="7">
    <location>
        <begin position="48"/>
        <end position="341"/>
    </location>
</feature>
<keyword evidence="2" id="KW-0813">Transport</keyword>
<dbReference type="GO" id="GO:0005829">
    <property type="term" value="C:cytosol"/>
    <property type="evidence" value="ECO:0007669"/>
    <property type="project" value="GOC"/>
</dbReference>
<evidence type="ECO:0000256" key="3">
    <source>
        <dbReference type="ARBA" id="ARBA00022927"/>
    </source>
</evidence>
<keyword evidence="4" id="KW-0333">Golgi apparatus</keyword>
<dbReference type="GO" id="GO:0005802">
    <property type="term" value="C:trans-Golgi network"/>
    <property type="evidence" value="ECO:0007669"/>
    <property type="project" value="TreeGrafter"/>
</dbReference>
<dbReference type="Pfam" id="PF24597">
    <property type="entry name" value="TPR_DOP1_M"/>
    <property type="match status" value="1"/>
</dbReference>
<keyword evidence="11" id="KW-1185">Reference proteome</keyword>
<dbReference type="InterPro" id="IPR056458">
    <property type="entry name" value="TPR_DOP1_M"/>
</dbReference>
<sequence>MAEKLNLDSPLTLSALFPADSRSISPTRGTLSTRPLVIVTERSDPNKDAKYKKFSLAINRSLSTFEVTQEWADYISFLSRLLKALHLGSAFRHIPYKVQVAGRLAQCLDPSLPSGVHQRTLEVYDFISRQLGRDYLGRELHIWTPGLVPLFTYASISVRPHLLTLFEQHYIALGTYLRPCAKSLLLALLPAIEEETGEFFERTFACVDGIRTALDDDAYFWQNIWLTIISASGRRQGALVYLSRKMPKLSTTVDDAESSVIKPDPTLMTRAFCAGLSDSELLVQRGFLDLLVTNVPLASPLLQETIPKNDLQRLVLSATLVVLRRDLSLNRRLWRWFLGPEEEHVDPEHFQKFGLQYLLSGLNEILDPELSNTRDLVRPFRICLALLDYWEVGGKVISIMFLPCIQYLQTVRVNLEGKQLFDQYEEVQRSAKMMFNGIEAPLIWGCISTLIHKAFEGQINNFDLISLIISTFDIAEEEMVTSLIPMTLLDLLVTHSRTKAASEIGIKSFQLSVSLLQLIPARVFTLESPDVTFTDTRQLAEYIARYFKAGQEQSAYTSKTLVMPLPNSQVRDILVVTTITILKKELESVEHILKFLADVLGSYTRIELQSARSIVQSLLDVLRDQKMESFAMISTTITTIMRFRSMQAFAASDLRKDNQNLIVDKTWALLEPRNPRYHLEGTTFFWKIVDILGVEICRSRISYFLSNTDDNMKTLAIQSFSVLWNLSVNEKRFSDVLAGPVYEVLETFKSNHPTARLCAKRWLKALGASTSRLMDIILMRILQSSILKSPSLTTVEDIQVMASIIDRDDDISNLLTLIQALEAILEVGQTKLLSYLAAEMFSFTDDRVELLLLRDFKTSGLTYSQLLLAVIVQCQISDPDDLNRIQTLVPLQLACLNNLNRLISATEDNSVTDTELLNVLMQKLLQSATGTSPSLQPYILQSAHGLLKKQLSLNSASPSLSDSYSATEQDTKPMSELAALILRCFTVGFSSKDSRPYLAEWIGFMSSCFHIFDMNVFQVSFILIACICQEIRIAFQELSSRPTDDDVHSVLSATIPDIVLFMDGLERLIPKGHEALQIEEKLLEERKVQESGSFFGNVLSGVFSSEPIATSGAGPNNRFTISLCHQDIQKLGFDIWAWTEQIRIKMKPATSSSLATIISRLSSRSKRLLTQMYLIESTWTLEIFIEIWSRIGINAVIYPRIFSCIQNISDFDPKQPILTLLSCITSRSNNRTAIDLLNSRKSPAVELSEPLVIDFMTEFMRTLDESAIVIYWNEVTKFLRDVGNALPVYRSSIASLLRLVTVSGRILVMSPLQEQKKVRKEFTDLYNRIVLFSLPIAYTAANSEKSRRDSLSKRTARAVLEFGLATPPSKSPAPPGDDVLQQLIEVVIENIHSVVGEPDRIQYICTQILNLLVSPMLRSRNLHCPFSACTNASPTNVDPRIVEIFRLVTCIPGTYKVWRKEVFDLINERAFFTMTPQGARLWLPFGKQLYTAEKERVVELVARLGASNQAGLFGTAEQETLQRQLNFRRLEFALLCCETDEFLIYLPTIKEKVNEVVRSTPSDSIRGEIYLLFQTILLRFSSVHLQSFWPIIFTDLQMMLSYMVEEAAIQERDHSKSLFEACKLLDLILVLSPEDFQMHEWIFITDTMDAIFRMPTSEPNAWIDRLSYRLGVSNTTNYLLPSTESNSASSQVTTARRKPLLVGKNITELEQLKPYLNRLSILAYEATYAMQLPDIDACEEGLYQDLFARNQV</sequence>
<dbReference type="OMA" id="GLETCIA"/>
<comment type="similarity">
    <text evidence="6">Belongs to the DOP1 family.</text>
</comment>
<dbReference type="PANTHER" id="PTHR14042:SF24">
    <property type="entry name" value="PROTEIN DOPEY-1 HOMOLOG"/>
    <property type="match status" value="1"/>
</dbReference>
<evidence type="ECO:0000256" key="2">
    <source>
        <dbReference type="ARBA" id="ARBA00022448"/>
    </source>
</evidence>
<comment type="caution">
    <text evidence="10">The sequence shown here is derived from an EMBL/GenBank/DDBJ whole genome shotgun (WGS) entry which is preliminary data.</text>
</comment>
<feature type="domain" description="DOP1-like middle TPR" evidence="8">
    <location>
        <begin position="349"/>
        <end position="532"/>
    </location>
</feature>
<dbReference type="SUPFAM" id="SSF48371">
    <property type="entry name" value="ARM repeat"/>
    <property type="match status" value="1"/>
</dbReference>
<dbReference type="GO" id="GO:0005768">
    <property type="term" value="C:endosome"/>
    <property type="evidence" value="ECO:0007669"/>
    <property type="project" value="TreeGrafter"/>
</dbReference>
<evidence type="ECO:0000256" key="5">
    <source>
        <dbReference type="ARBA" id="ARBA00023136"/>
    </source>
</evidence>
<accession>A0A1U7LRY3</accession>
<name>A0A1U7LRY3_NEOID</name>
<keyword evidence="5" id="KW-0472">Membrane</keyword>
<evidence type="ECO:0000256" key="4">
    <source>
        <dbReference type="ARBA" id="ARBA00023034"/>
    </source>
</evidence>
<evidence type="ECO:0000256" key="6">
    <source>
        <dbReference type="ARBA" id="ARBA00046326"/>
    </source>
</evidence>
<evidence type="ECO:0000313" key="10">
    <source>
        <dbReference type="EMBL" id="OLL25389.1"/>
    </source>
</evidence>
<dbReference type="Pfam" id="PF24598">
    <property type="entry name" value="DOP1_C"/>
    <property type="match status" value="1"/>
</dbReference>
<feature type="domain" description="DOP1-like C-terminal" evidence="9">
    <location>
        <begin position="1255"/>
        <end position="1729"/>
    </location>
</feature>
<evidence type="ECO:0000259" key="8">
    <source>
        <dbReference type="Pfam" id="PF24597"/>
    </source>
</evidence>
<reference evidence="10 11" key="1">
    <citation type="submission" date="2016-04" db="EMBL/GenBank/DDBJ databases">
        <title>Evolutionary innovation and constraint leading to complex multicellularity in the Ascomycota.</title>
        <authorList>
            <person name="Cisse O."/>
            <person name="Nguyen A."/>
            <person name="Hewitt D.A."/>
            <person name="Jedd G."/>
            <person name="Stajich J.E."/>
        </authorList>
    </citation>
    <scope>NUCLEOTIDE SEQUENCE [LARGE SCALE GENOMIC DNA]</scope>
    <source>
        <strain evidence="10 11">DAH-3</strain>
    </source>
</reference>
<dbReference type="InterPro" id="IPR040314">
    <property type="entry name" value="DOP1"/>
</dbReference>
<organism evidence="10 11">
    <name type="scientific">Neolecta irregularis (strain DAH-3)</name>
    <dbReference type="NCBI Taxonomy" id="1198029"/>
    <lineage>
        <taxon>Eukaryota</taxon>
        <taxon>Fungi</taxon>
        <taxon>Dikarya</taxon>
        <taxon>Ascomycota</taxon>
        <taxon>Taphrinomycotina</taxon>
        <taxon>Neolectales</taxon>
        <taxon>Neolectaceae</taxon>
        <taxon>Neolecta</taxon>
    </lineage>
</organism>
<evidence type="ECO:0000256" key="1">
    <source>
        <dbReference type="ARBA" id="ARBA00004395"/>
    </source>
</evidence>
<dbReference type="GO" id="GO:0015031">
    <property type="term" value="P:protein transport"/>
    <property type="evidence" value="ECO:0007669"/>
    <property type="project" value="UniProtKB-KW"/>
</dbReference>
<dbReference type="OrthoDB" id="297643at2759"/>
<dbReference type="PANTHER" id="PTHR14042">
    <property type="entry name" value="DOPEY-RELATED"/>
    <property type="match status" value="1"/>
</dbReference>
<dbReference type="InterPro" id="IPR016024">
    <property type="entry name" value="ARM-type_fold"/>
</dbReference>
<dbReference type="GO" id="GO:0000139">
    <property type="term" value="C:Golgi membrane"/>
    <property type="evidence" value="ECO:0007669"/>
    <property type="project" value="UniProtKB-SubCell"/>
</dbReference>
<dbReference type="GO" id="GO:0006895">
    <property type="term" value="P:Golgi to endosome transport"/>
    <property type="evidence" value="ECO:0007669"/>
    <property type="project" value="InterPro"/>
</dbReference>
<dbReference type="InterPro" id="IPR056457">
    <property type="entry name" value="DOP1_C"/>
</dbReference>
<evidence type="ECO:0000259" key="7">
    <source>
        <dbReference type="Pfam" id="PF04118"/>
    </source>
</evidence>
<dbReference type="Proteomes" id="UP000186594">
    <property type="component" value="Unassembled WGS sequence"/>
</dbReference>
<comment type="subcellular location">
    <subcellularLocation>
        <location evidence="1">Golgi apparatus membrane</location>
        <topology evidence="1">Peripheral membrane protein</topology>
    </subcellularLocation>
</comment>
<dbReference type="InterPro" id="IPR007249">
    <property type="entry name" value="DOP1_N"/>
</dbReference>
<protein>
    <submittedName>
        <fullName evidence="10">Protein dopey</fullName>
    </submittedName>
</protein>
<keyword evidence="3" id="KW-0653">Protein transport</keyword>